<name>A0A9R1TJ44_9HYME</name>
<keyword evidence="2" id="KW-1133">Transmembrane helix</keyword>
<evidence type="ECO:0000256" key="2">
    <source>
        <dbReference type="SAM" id="Phobius"/>
    </source>
</evidence>
<dbReference type="Proteomes" id="UP000694866">
    <property type="component" value="Unplaced"/>
</dbReference>
<accession>A0A9R1TJ44</accession>
<protein>
    <submittedName>
        <fullName evidence="4">Uncharacterized protein isoform X1</fullName>
    </submittedName>
</protein>
<evidence type="ECO:0000256" key="1">
    <source>
        <dbReference type="SAM" id="MobiDB-lite"/>
    </source>
</evidence>
<gene>
    <name evidence="4" type="primary">LOC105271597</name>
</gene>
<feature type="compositionally biased region" description="Polar residues" evidence="1">
    <location>
        <begin position="313"/>
        <end position="335"/>
    </location>
</feature>
<organism evidence="3 4">
    <name type="scientific">Fopius arisanus</name>
    <dbReference type="NCBI Taxonomy" id="64838"/>
    <lineage>
        <taxon>Eukaryota</taxon>
        <taxon>Metazoa</taxon>
        <taxon>Ecdysozoa</taxon>
        <taxon>Arthropoda</taxon>
        <taxon>Hexapoda</taxon>
        <taxon>Insecta</taxon>
        <taxon>Pterygota</taxon>
        <taxon>Neoptera</taxon>
        <taxon>Endopterygota</taxon>
        <taxon>Hymenoptera</taxon>
        <taxon>Apocrita</taxon>
        <taxon>Ichneumonoidea</taxon>
        <taxon>Braconidae</taxon>
        <taxon>Opiinae</taxon>
        <taxon>Fopius</taxon>
    </lineage>
</organism>
<dbReference type="GeneID" id="105271597"/>
<keyword evidence="2" id="KW-0472">Membrane</keyword>
<proteinExistence type="predicted"/>
<feature type="region of interest" description="Disordered" evidence="1">
    <location>
        <begin position="363"/>
        <end position="389"/>
    </location>
</feature>
<keyword evidence="3" id="KW-1185">Reference proteome</keyword>
<dbReference type="KEGG" id="fas:105271597"/>
<reference evidence="4" key="1">
    <citation type="submission" date="2025-08" db="UniProtKB">
        <authorList>
            <consortium name="RefSeq"/>
        </authorList>
    </citation>
    <scope>IDENTIFICATION</scope>
    <source>
        <strain evidence="4">USDA-PBARC FA_bdor</strain>
        <tissue evidence="4">Whole organism</tissue>
    </source>
</reference>
<feature type="region of interest" description="Disordered" evidence="1">
    <location>
        <begin position="278"/>
        <end position="341"/>
    </location>
</feature>
<dbReference type="AlphaFoldDB" id="A0A9R1TJ44"/>
<feature type="region of interest" description="Disordered" evidence="1">
    <location>
        <begin position="120"/>
        <end position="142"/>
    </location>
</feature>
<feature type="transmembrane region" description="Helical" evidence="2">
    <location>
        <begin position="460"/>
        <end position="479"/>
    </location>
</feature>
<dbReference type="RefSeq" id="XP_011311539.1">
    <property type="nucleotide sequence ID" value="XM_011313237.1"/>
</dbReference>
<dbReference type="OrthoDB" id="7616628at2759"/>
<evidence type="ECO:0000313" key="3">
    <source>
        <dbReference type="Proteomes" id="UP000694866"/>
    </source>
</evidence>
<keyword evidence="2" id="KW-0812">Transmembrane</keyword>
<sequence>MLNHFEVSHDDSSFLRSSMKVNNENFSSEKNNFRSSEQLWPKISARRITDNISDISEPICDVFLGGTPRRSHSISRPHSITSNEKNYERTVFDYQYPRVSPQHYPPRRRPGCLDPRFKKVTSMKQPAPDSPGNSAELNSPGGEVFRNNWDLIQCKGNPMKLKRIESATQTAPVDLSGLEGCEVDSRDKITMGIQSVERGDSRVIEKSEVENSEDLKNPISISKLTIVSNASINVQSEESCDSRGTNKVFIPLATMSYEISPQPRGKFDVTPQLSIHYPQCESQGKNSPDHPKVLQKFESGDSEVVDNERMTDDSSSQGNRNDGNKLENLSQPSNSSDERIPVETQDLLMKNYWENYIFSRRNSRGETPRFDNHERMGAPETKRRRSSESLEVRTLEHCTVLSSMINNTREFLGKSDEINVKGSLEIPENCGNNSFPFTPVVEGEELKKCESLRKIPKVRTFVLCGIAIYFLIIIVQAFYENIYYEDNEDVNYVEYCFNYALQSFQEAFRQTFDVMNSLPLQPVKL</sequence>
<evidence type="ECO:0000313" key="4">
    <source>
        <dbReference type="RefSeq" id="XP_011311539.1"/>
    </source>
</evidence>